<dbReference type="VEuPathDB" id="FungiDB:FUN_020854"/>
<protein>
    <submittedName>
        <fullName evidence="2">Uncharacterized protein</fullName>
    </submittedName>
</protein>
<name>A0A2I1G2E3_9GLOM</name>
<evidence type="ECO:0000256" key="1">
    <source>
        <dbReference type="SAM" id="SignalP"/>
    </source>
</evidence>
<feature type="signal peptide" evidence="1">
    <location>
        <begin position="1"/>
        <end position="19"/>
    </location>
</feature>
<keyword evidence="3" id="KW-1185">Reference proteome</keyword>
<organism evidence="2 3">
    <name type="scientific">Rhizophagus irregularis</name>
    <dbReference type="NCBI Taxonomy" id="588596"/>
    <lineage>
        <taxon>Eukaryota</taxon>
        <taxon>Fungi</taxon>
        <taxon>Fungi incertae sedis</taxon>
        <taxon>Mucoromycota</taxon>
        <taxon>Glomeromycotina</taxon>
        <taxon>Glomeromycetes</taxon>
        <taxon>Glomerales</taxon>
        <taxon>Glomeraceae</taxon>
        <taxon>Rhizophagus</taxon>
    </lineage>
</organism>
<dbReference type="Proteomes" id="UP000234323">
    <property type="component" value="Unassembled WGS sequence"/>
</dbReference>
<feature type="chain" id="PRO_5014154414" evidence="1">
    <location>
        <begin position="20"/>
        <end position="180"/>
    </location>
</feature>
<dbReference type="VEuPathDB" id="FungiDB:RhiirFUN_006457"/>
<reference evidence="2 3" key="1">
    <citation type="submission" date="2015-10" db="EMBL/GenBank/DDBJ databases">
        <title>Genome analyses suggest a sexual origin of heterokaryosis in a supposedly ancient asexual fungus.</title>
        <authorList>
            <person name="Ropars J."/>
            <person name="Sedzielewska K."/>
            <person name="Noel J."/>
            <person name="Charron P."/>
            <person name="Farinelli L."/>
            <person name="Marton T."/>
            <person name="Kruger M."/>
            <person name="Pelin A."/>
            <person name="Brachmann A."/>
            <person name="Corradi N."/>
        </authorList>
    </citation>
    <scope>NUCLEOTIDE SEQUENCE [LARGE SCALE GENOMIC DNA]</scope>
    <source>
        <strain evidence="2 3">A4</strain>
    </source>
</reference>
<dbReference type="AlphaFoldDB" id="A0A2I1G2E3"/>
<keyword evidence="1" id="KW-0732">Signal</keyword>
<gene>
    <name evidence="2" type="ORF">RhiirA4_539084</name>
</gene>
<proteinExistence type="predicted"/>
<evidence type="ECO:0000313" key="3">
    <source>
        <dbReference type="Proteomes" id="UP000234323"/>
    </source>
</evidence>
<dbReference type="VEuPathDB" id="FungiDB:RhiirA1_482317"/>
<accession>A0A2I1G2E3</accession>
<sequence length="180" mass="20590">MKLIIVIIVLFLTFFKTFAFKSFDNCYDHGSIVESVRFVVEGLVELKLVQPDKTQVPCCLQQGVMIIKDYMIYKDDGSKDPLFTFVGDRTWVNGYDSSNILHEIYCSNNGFNCDSLYEGDYEYTRLDSYDTSKLTRGDEIIVSLTTYSHCYYSSETVCLGSCNPVFHLPYFPPINSSLSN</sequence>
<evidence type="ECO:0000313" key="2">
    <source>
        <dbReference type="EMBL" id="PKY40773.1"/>
    </source>
</evidence>
<comment type="caution">
    <text evidence="2">The sequence shown here is derived from an EMBL/GenBank/DDBJ whole genome shotgun (WGS) entry which is preliminary data.</text>
</comment>
<dbReference type="EMBL" id="LLXI01000115">
    <property type="protein sequence ID" value="PKY40773.1"/>
    <property type="molecule type" value="Genomic_DNA"/>
</dbReference>